<evidence type="ECO:0000259" key="3">
    <source>
        <dbReference type="Pfam" id="PF00704"/>
    </source>
</evidence>
<organism evidence="4 5">
    <name type="scientific">Tegillarca granosa</name>
    <name type="common">Malaysian cockle</name>
    <name type="synonym">Anadara granosa</name>
    <dbReference type="NCBI Taxonomy" id="220873"/>
    <lineage>
        <taxon>Eukaryota</taxon>
        <taxon>Metazoa</taxon>
        <taxon>Spiralia</taxon>
        <taxon>Lophotrochozoa</taxon>
        <taxon>Mollusca</taxon>
        <taxon>Bivalvia</taxon>
        <taxon>Autobranchia</taxon>
        <taxon>Pteriomorphia</taxon>
        <taxon>Arcoida</taxon>
        <taxon>Arcoidea</taxon>
        <taxon>Arcidae</taxon>
        <taxon>Tegillarca</taxon>
    </lineage>
</organism>
<dbReference type="Gene3D" id="3.20.20.80">
    <property type="entry name" value="Glycosidases"/>
    <property type="match status" value="1"/>
</dbReference>
<accession>A0ABQ9E7H4</accession>
<feature type="domain" description="GH18" evidence="3">
    <location>
        <begin position="59"/>
        <end position="172"/>
    </location>
</feature>
<gene>
    <name evidence="4" type="ORF">KUTeg_021803</name>
</gene>
<reference evidence="4 5" key="1">
    <citation type="submission" date="2022-12" db="EMBL/GenBank/DDBJ databases">
        <title>Chromosome-level genome of Tegillarca granosa.</title>
        <authorList>
            <person name="Kim J."/>
        </authorList>
    </citation>
    <scope>NUCLEOTIDE SEQUENCE [LARGE SCALE GENOMIC DNA]</scope>
    <source>
        <strain evidence="4">Teg-2019</strain>
        <tissue evidence="4">Adductor muscle</tissue>
    </source>
</reference>
<keyword evidence="2" id="KW-0326">Glycosidase</keyword>
<sequence>MQCIFIFSLNNKPEIWSKYNWTKITTIVMVGYVSPEVMCFAHKHGVRAVIINSFPTNQLTNATARSDWVQTQLKLVTDNYLDGINIDYEDAIPQSMPQQKLGLTQLVTVDVAWSPRCIDSRCYDYAGISNYTDFIFVMSYDEQSQIFGPCVAGANSGYYKTRQVNNENENYVLDNNNAAKYTTQHLRHTASDCDKCLHTQYANLSSSVKLIDCMTVCTERFQVK</sequence>
<comment type="caution">
    <text evidence="4">The sequence shown here is derived from an EMBL/GenBank/DDBJ whole genome shotgun (WGS) entry which is preliminary data.</text>
</comment>
<dbReference type="Proteomes" id="UP001217089">
    <property type="component" value="Unassembled WGS sequence"/>
</dbReference>
<evidence type="ECO:0000313" key="4">
    <source>
        <dbReference type="EMBL" id="KAJ8300284.1"/>
    </source>
</evidence>
<evidence type="ECO:0000313" key="5">
    <source>
        <dbReference type="Proteomes" id="UP001217089"/>
    </source>
</evidence>
<keyword evidence="1" id="KW-0378">Hydrolase</keyword>
<dbReference type="SUPFAM" id="SSF51445">
    <property type="entry name" value="(Trans)glycosidases"/>
    <property type="match status" value="1"/>
</dbReference>
<protein>
    <recommendedName>
        <fullName evidence="3">GH18 domain-containing protein</fullName>
    </recommendedName>
</protein>
<dbReference type="InterPro" id="IPR001223">
    <property type="entry name" value="Glyco_hydro18_cat"/>
</dbReference>
<dbReference type="PANTHER" id="PTHR46290">
    <property type="entry name" value="DI-N-ACETYLCHITOBIASE"/>
    <property type="match status" value="1"/>
</dbReference>
<dbReference type="EMBL" id="JARBDR010000919">
    <property type="protein sequence ID" value="KAJ8300284.1"/>
    <property type="molecule type" value="Genomic_DNA"/>
</dbReference>
<evidence type="ECO:0000256" key="1">
    <source>
        <dbReference type="ARBA" id="ARBA00022801"/>
    </source>
</evidence>
<name>A0ABQ9E7H4_TEGGR</name>
<keyword evidence="5" id="KW-1185">Reference proteome</keyword>
<dbReference type="PANTHER" id="PTHR46290:SF1">
    <property type="entry name" value="DI-N-ACETYLCHITOBIASE"/>
    <property type="match status" value="1"/>
</dbReference>
<proteinExistence type="predicted"/>
<dbReference type="InterPro" id="IPR051887">
    <property type="entry name" value="GH18_Domain-Containing"/>
</dbReference>
<dbReference type="Pfam" id="PF00704">
    <property type="entry name" value="Glyco_hydro_18"/>
    <property type="match status" value="1"/>
</dbReference>
<dbReference type="InterPro" id="IPR017853">
    <property type="entry name" value="GH"/>
</dbReference>
<evidence type="ECO:0000256" key="2">
    <source>
        <dbReference type="ARBA" id="ARBA00023295"/>
    </source>
</evidence>